<gene>
    <name evidence="3" type="ORF">PG915_14970</name>
</gene>
<evidence type="ECO:0000256" key="1">
    <source>
        <dbReference type="SAM" id="MobiDB-lite"/>
    </source>
</evidence>
<keyword evidence="2" id="KW-0812">Transmembrane</keyword>
<dbReference type="KEGG" id="vck:PG915_14970"/>
<evidence type="ECO:0000313" key="3">
    <source>
        <dbReference type="EMBL" id="XCD15845.1"/>
    </source>
</evidence>
<organism evidence="3">
    <name type="scientific">Vibrio chaetopteri</name>
    <dbReference type="NCBI Taxonomy" id="3016528"/>
    <lineage>
        <taxon>Bacteria</taxon>
        <taxon>Pseudomonadati</taxon>
        <taxon>Pseudomonadota</taxon>
        <taxon>Gammaproteobacteria</taxon>
        <taxon>Vibrionales</taxon>
        <taxon>Vibrionaceae</taxon>
        <taxon>Vibrio</taxon>
    </lineage>
</organism>
<protein>
    <submittedName>
        <fullName evidence="3">Chemotaxis protein</fullName>
    </submittedName>
</protein>
<keyword evidence="2" id="KW-0472">Membrane</keyword>
<proteinExistence type="predicted"/>
<accession>A0AAU8BJG7</accession>
<sequence length="185" mass="19057">MGGGGSSSSNTTTNTKNVSGQNAIDGDNLGVAVSGVSDSTLNITATDHGAVDKAFAFGEQTLDFASDTVDESFAFAGDALDESYEFASGAMSESLGLVERNTDNSLKFAAGALNEFSSTNSENLQMMAGLAGNQAAQNTENLAKLTELAKFKQDNGQSALNKQQLILMAVIVLVLGFVLVKAVGK</sequence>
<dbReference type="RefSeq" id="WP_353497227.1">
    <property type="nucleotide sequence ID" value="NZ_CP115920.1"/>
</dbReference>
<keyword evidence="2" id="KW-1133">Transmembrane helix</keyword>
<evidence type="ECO:0000256" key="2">
    <source>
        <dbReference type="SAM" id="Phobius"/>
    </source>
</evidence>
<feature type="region of interest" description="Disordered" evidence="1">
    <location>
        <begin position="1"/>
        <end position="23"/>
    </location>
</feature>
<reference evidence="3" key="1">
    <citation type="submission" date="2023-01" db="EMBL/GenBank/DDBJ databases">
        <title>Vibrio sp. CB1-14 genome sequencing.</title>
        <authorList>
            <person name="Otstavnykh N."/>
            <person name="Isaeva M."/>
            <person name="Meleshko D."/>
        </authorList>
    </citation>
    <scope>NUCLEOTIDE SEQUENCE</scope>
    <source>
        <strain evidence="3">CB1-14</strain>
    </source>
</reference>
<name>A0AAU8BJG7_9VIBR</name>
<dbReference type="AlphaFoldDB" id="A0AAU8BJG7"/>
<dbReference type="EMBL" id="CP115920">
    <property type="protein sequence ID" value="XCD15845.1"/>
    <property type="molecule type" value="Genomic_DNA"/>
</dbReference>
<feature type="transmembrane region" description="Helical" evidence="2">
    <location>
        <begin position="165"/>
        <end position="184"/>
    </location>
</feature>